<dbReference type="STRING" id="402385.SAMN05421848_2588"/>
<keyword evidence="4 5" id="KW-0234">DNA repair</keyword>
<dbReference type="Proteomes" id="UP000199046">
    <property type="component" value="Unassembled WGS sequence"/>
</dbReference>
<dbReference type="NCBIfam" id="TIGR00567">
    <property type="entry name" value="3mg"/>
    <property type="match status" value="1"/>
</dbReference>
<dbReference type="FunFam" id="3.10.300.10:FF:000001">
    <property type="entry name" value="Putative 3-methyladenine DNA glycosylase"/>
    <property type="match status" value="1"/>
</dbReference>
<reference evidence="7" key="1">
    <citation type="submission" date="2016-10" db="EMBL/GenBank/DDBJ databases">
        <authorList>
            <person name="Varghese N."/>
            <person name="Submissions S."/>
        </authorList>
    </citation>
    <scope>NUCLEOTIDE SEQUENCE [LARGE SCALE GENOMIC DNA]</scope>
    <source>
        <strain evidence="7">DSM 23439</strain>
    </source>
</reference>
<dbReference type="GO" id="GO:0003677">
    <property type="term" value="F:DNA binding"/>
    <property type="evidence" value="ECO:0007669"/>
    <property type="project" value="InterPro"/>
</dbReference>
<evidence type="ECO:0000256" key="5">
    <source>
        <dbReference type="HAMAP-Rule" id="MF_00527"/>
    </source>
</evidence>
<keyword evidence="7" id="KW-1185">Reference proteome</keyword>
<sequence length="216" mass="24158">MPAVSPPAPLPRSFYQQPTLEVARALLGCHLVVDDGRERLVGRITETEAYLGLQDTACHSSHGRTQRTEVMFGPAGYAYVYIIYGIYDMLNLVTEVEDDPCAVLIRAVEPIQGEETMVERRNGKRGREMLNGPGKLTRAMGITKTAFNRIDLCSGEGLWIEPGTPVGEEDIIRSPRIGIDYAQPEHRDAPWRLRVATPQLRRQLERQAAKKATTEE</sequence>
<keyword evidence="2 5" id="KW-0227">DNA damage</keyword>
<evidence type="ECO:0000256" key="3">
    <source>
        <dbReference type="ARBA" id="ARBA00022801"/>
    </source>
</evidence>
<evidence type="ECO:0000313" key="7">
    <source>
        <dbReference type="Proteomes" id="UP000199046"/>
    </source>
</evidence>
<dbReference type="AlphaFoldDB" id="A0A1I1LNC1"/>
<protein>
    <recommendedName>
        <fullName evidence="5">Putative 3-methyladenine DNA glycosylase</fullName>
        <ecNumber evidence="5">3.2.2.-</ecNumber>
    </recommendedName>
</protein>
<keyword evidence="3 5" id="KW-0378">Hydrolase</keyword>
<dbReference type="SUPFAM" id="SSF50486">
    <property type="entry name" value="FMT C-terminal domain-like"/>
    <property type="match status" value="1"/>
</dbReference>
<accession>A0A1I1LNC1</accession>
<dbReference type="PANTHER" id="PTHR10429:SF0">
    <property type="entry name" value="DNA-3-METHYLADENINE GLYCOSYLASE"/>
    <property type="match status" value="1"/>
</dbReference>
<proteinExistence type="inferred from homology"/>
<gene>
    <name evidence="6" type="ORF">SAMN05421848_2588</name>
</gene>
<dbReference type="PANTHER" id="PTHR10429">
    <property type="entry name" value="DNA-3-METHYLADENINE GLYCOSYLASE"/>
    <property type="match status" value="1"/>
</dbReference>
<dbReference type="Pfam" id="PF02245">
    <property type="entry name" value="Pur_DNA_glyco"/>
    <property type="match status" value="1"/>
</dbReference>
<dbReference type="HAMAP" id="MF_00527">
    <property type="entry name" value="3MGH"/>
    <property type="match status" value="1"/>
</dbReference>
<dbReference type="EC" id="3.2.2.-" evidence="5"/>
<organism evidence="6 7">
    <name type="scientific">Kushneria avicenniae</name>
    <dbReference type="NCBI Taxonomy" id="402385"/>
    <lineage>
        <taxon>Bacteria</taxon>
        <taxon>Pseudomonadati</taxon>
        <taxon>Pseudomonadota</taxon>
        <taxon>Gammaproteobacteria</taxon>
        <taxon>Oceanospirillales</taxon>
        <taxon>Halomonadaceae</taxon>
        <taxon>Kushneria</taxon>
    </lineage>
</organism>
<dbReference type="Gene3D" id="3.10.300.10">
    <property type="entry name" value="Methylpurine-DNA glycosylase (MPG)"/>
    <property type="match status" value="1"/>
</dbReference>
<evidence type="ECO:0000256" key="1">
    <source>
        <dbReference type="ARBA" id="ARBA00009232"/>
    </source>
</evidence>
<dbReference type="InterPro" id="IPR011034">
    <property type="entry name" value="Formyl_transferase-like_C_sf"/>
</dbReference>
<dbReference type="OrthoDB" id="9794313at2"/>
<evidence type="ECO:0000256" key="4">
    <source>
        <dbReference type="ARBA" id="ARBA00023204"/>
    </source>
</evidence>
<dbReference type="CDD" id="cd00540">
    <property type="entry name" value="AAG"/>
    <property type="match status" value="1"/>
</dbReference>
<dbReference type="GO" id="GO:0006284">
    <property type="term" value="P:base-excision repair"/>
    <property type="evidence" value="ECO:0007669"/>
    <property type="project" value="InterPro"/>
</dbReference>
<dbReference type="InterPro" id="IPR003180">
    <property type="entry name" value="MPG"/>
</dbReference>
<name>A0A1I1LNC1_9GAMM</name>
<dbReference type="EMBL" id="FOLY01000005">
    <property type="protein sequence ID" value="SFC74539.1"/>
    <property type="molecule type" value="Genomic_DNA"/>
</dbReference>
<evidence type="ECO:0000313" key="6">
    <source>
        <dbReference type="EMBL" id="SFC74539.1"/>
    </source>
</evidence>
<dbReference type="GO" id="GO:0003905">
    <property type="term" value="F:alkylbase DNA N-glycosylase activity"/>
    <property type="evidence" value="ECO:0007669"/>
    <property type="project" value="InterPro"/>
</dbReference>
<comment type="similarity">
    <text evidence="1 5">Belongs to the DNA glycosylase MPG family.</text>
</comment>
<dbReference type="InterPro" id="IPR036995">
    <property type="entry name" value="MPG_sf"/>
</dbReference>
<dbReference type="RefSeq" id="WP_090134706.1">
    <property type="nucleotide sequence ID" value="NZ_FOLY01000005.1"/>
</dbReference>
<evidence type="ECO:0000256" key="2">
    <source>
        <dbReference type="ARBA" id="ARBA00022763"/>
    </source>
</evidence>